<accession>A0A9Q9RAG0</accession>
<feature type="repeat" description="ANK" evidence="3">
    <location>
        <begin position="495"/>
        <end position="527"/>
    </location>
</feature>
<proteinExistence type="predicted"/>
<comment type="caution">
    <text evidence="6">The sequence shown here is derived from an EMBL/GenBank/DDBJ whole genome shotgun (WGS) entry which is preliminary data.</text>
</comment>
<dbReference type="PROSITE" id="PS50297">
    <property type="entry name" value="ANK_REP_REGION"/>
    <property type="match status" value="3"/>
</dbReference>
<feature type="region of interest" description="Disordered" evidence="4">
    <location>
        <begin position="727"/>
        <end position="752"/>
    </location>
</feature>
<dbReference type="InterPro" id="IPR056884">
    <property type="entry name" value="NPHP3-like_N"/>
</dbReference>
<dbReference type="PANTHER" id="PTHR24171:SF11">
    <property type="entry name" value="26S PROTEASOME NON-ATPASE REGULATORY SUBUNIT 10"/>
    <property type="match status" value="1"/>
</dbReference>
<keyword evidence="1" id="KW-0677">Repeat</keyword>
<dbReference type="Pfam" id="PF12796">
    <property type="entry name" value="Ank_2"/>
    <property type="match status" value="3"/>
</dbReference>
<dbReference type="AlphaFoldDB" id="A0A9Q9RAG0"/>
<keyword evidence="2 3" id="KW-0040">ANK repeat</keyword>
<evidence type="ECO:0000313" key="7">
    <source>
        <dbReference type="Proteomes" id="UP000760494"/>
    </source>
</evidence>
<gene>
    <name evidence="6" type="ORF">C2S_3286</name>
</gene>
<dbReference type="CDD" id="cd14688">
    <property type="entry name" value="bZIP_YAP"/>
    <property type="match status" value="1"/>
</dbReference>
<feature type="repeat" description="ANK" evidence="3">
    <location>
        <begin position="361"/>
        <end position="389"/>
    </location>
</feature>
<feature type="repeat" description="ANK" evidence="3">
    <location>
        <begin position="390"/>
        <end position="422"/>
    </location>
</feature>
<dbReference type="InterPro" id="IPR002110">
    <property type="entry name" value="Ankyrin_rpt"/>
</dbReference>
<organism evidence="6 7">
    <name type="scientific">Fusarium fujikuroi</name>
    <name type="common">Bakanae and foot rot disease fungus</name>
    <name type="synonym">Gibberella fujikuroi</name>
    <dbReference type="NCBI Taxonomy" id="5127"/>
    <lineage>
        <taxon>Eukaryota</taxon>
        <taxon>Fungi</taxon>
        <taxon>Dikarya</taxon>
        <taxon>Ascomycota</taxon>
        <taxon>Pezizomycotina</taxon>
        <taxon>Sordariomycetes</taxon>
        <taxon>Hypocreomycetidae</taxon>
        <taxon>Hypocreales</taxon>
        <taxon>Nectriaceae</taxon>
        <taxon>Fusarium</taxon>
        <taxon>Fusarium fujikuroi species complex</taxon>
    </lineage>
</organism>
<feature type="domain" description="Nephrocystin 3-like N-terminal" evidence="5">
    <location>
        <begin position="8"/>
        <end position="59"/>
    </location>
</feature>
<dbReference type="EMBL" id="CABFJX010000002">
    <property type="protein sequence ID" value="VTT56609.1"/>
    <property type="molecule type" value="Genomic_DNA"/>
</dbReference>
<evidence type="ECO:0000259" key="5">
    <source>
        <dbReference type="Pfam" id="PF24883"/>
    </source>
</evidence>
<dbReference type="InterPro" id="IPR036770">
    <property type="entry name" value="Ankyrin_rpt-contain_sf"/>
</dbReference>
<sequence length="867" mass="95691">MNALQAVFAEMAQSIGELWIVIDALDECSADERSARVLPWVKGISHSEQFNTHILVTSRPELDIEKGITAWGRSKYATLVANKLIAEDIYAYVKAKVRDPQSKLMERWKQRDDILNKVETVLLGKANGMFLWVSCQLRMLEDCLDSRRLYEKLNLLPTTLNGTYDRILKDIARHPHMKDGIRVLQMLMFSRSRLTLEQAVDAIAVDTERRPYFEMENRMPDPLDLLSCLSGLVNTVKHGGELVLQLAHFSVKEYLTSEQLPTEFRKPLQEIVARTSIAETCLAYRLDLRRNIECCADLSPRLRELAPLKRQRELQHQISTSGWLGTLDQPDALVEAAGLGLACPITALLERNTDNEVRGRALEAASRNGHKKIVRLLLENGAQINMHDKHYGTPLISALMGGQIGVAQLLLDSGADINAQAGTFGTALQTASSSGDLHCVQTLLDYHADVNVLGGNFGSALQAACYNRHESVTRMLLEAGADPNIWGYGDYLKIKSGSALYIASIKGCPDIVQLLVDYGADVNALGGLDGSALQVAAMLGHEEVVEVLLGCDNIDLDARGGYHGTALRAALYAKHQSIVDSLIEHGAQMDNKTAATVAENREAQRRSRARRNELIADLQSRLKEYERTGVTASIEMQRVAQAVNVQNQRLKNLLGVYGVSEDEIEQYLSSPEQGDQALNAQHRCNTCGRLLSAITQTRDMSTDDPSQSSFESALSMAGDAVPTLASVLSSPTLSPPGRKQPSSTEPPIEPIQHRENNEGVFMLQEEEQGFHHQMHTANGLDNTTADNSSFPIGALSPFSDSFDTFTSIIHSSNQLEPLETSCDKAAKILMELHNHTDSSWARLALGCYEDSCYVKNTIIFQLMDSLE</sequence>
<evidence type="ECO:0000256" key="1">
    <source>
        <dbReference type="ARBA" id="ARBA00022737"/>
    </source>
</evidence>
<evidence type="ECO:0000256" key="4">
    <source>
        <dbReference type="SAM" id="MobiDB-lite"/>
    </source>
</evidence>
<dbReference type="GO" id="GO:0085020">
    <property type="term" value="P:protein K6-linked ubiquitination"/>
    <property type="evidence" value="ECO:0007669"/>
    <property type="project" value="TreeGrafter"/>
</dbReference>
<evidence type="ECO:0000313" key="6">
    <source>
        <dbReference type="EMBL" id="VTT56609.1"/>
    </source>
</evidence>
<dbReference type="Pfam" id="PF24883">
    <property type="entry name" value="NPHP3_N"/>
    <property type="match status" value="1"/>
</dbReference>
<evidence type="ECO:0000256" key="2">
    <source>
        <dbReference type="ARBA" id="ARBA00023043"/>
    </source>
</evidence>
<dbReference type="Gene3D" id="1.25.40.20">
    <property type="entry name" value="Ankyrin repeat-containing domain"/>
    <property type="match status" value="2"/>
</dbReference>
<protein>
    <recommendedName>
        <fullName evidence="5">Nephrocystin 3-like N-terminal domain-containing protein</fullName>
    </recommendedName>
</protein>
<reference evidence="6" key="1">
    <citation type="submission" date="2019-05" db="EMBL/GenBank/DDBJ databases">
        <authorList>
            <person name="Piombo E."/>
        </authorList>
    </citation>
    <scope>NUCLEOTIDE SEQUENCE</scope>
    <source>
        <strain evidence="6">C2S</strain>
    </source>
</reference>
<dbReference type="SUPFAM" id="SSF48403">
    <property type="entry name" value="Ankyrin repeat"/>
    <property type="match status" value="1"/>
</dbReference>
<dbReference type="GO" id="GO:0004842">
    <property type="term" value="F:ubiquitin-protein transferase activity"/>
    <property type="evidence" value="ECO:0007669"/>
    <property type="project" value="TreeGrafter"/>
</dbReference>
<dbReference type="PANTHER" id="PTHR24171">
    <property type="entry name" value="ANKYRIN REPEAT DOMAIN-CONTAINING PROTEIN 39-RELATED"/>
    <property type="match status" value="1"/>
</dbReference>
<evidence type="ECO:0000256" key="3">
    <source>
        <dbReference type="PROSITE-ProRule" id="PRU00023"/>
    </source>
</evidence>
<name>A0A9Q9RAG0_FUSFU</name>
<dbReference type="Proteomes" id="UP000760494">
    <property type="component" value="Unassembled WGS sequence"/>
</dbReference>
<dbReference type="PROSITE" id="PS50088">
    <property type="entry name" value="ANK_REPEAT"/>
    <property type="match status" value="3"/>
</dbReference>
<dbReference type="SMART" id="SM00248">
    <property type="entry name" value="ANK"/>
    <property type="match status" value="7"/>
</dbReference>